<dbReference type="AlphaFoldDB" id="A0A6F8Z0T0"/>
<feature type="signal peptide" evidence="1">
    <location>
        <begin position="1"/>
        <end position="20"/>
    </location>
</feature>
<dbReference type="InterPro" id="IPR002509">
    <property type="entry name" value="NODB_dom"/>
</dbReference>
<dbReference type="Gene3D" id="3.20.20.370">
    <property type="entry name" value="Glycoside hydrolase/deacetylase"/>
    <property type="match status" value="1"/>
</dbReference>
<dbReference type="Proteomes" id="UP000503011">
    <property type="component" value="Chromosome"/>
</dbReference>
<proteinExistence type="predicted"/>
<dbReference type="InterPro" id="IPR011330">
    <property type="entry name" value="Glyco_hydro/deAcase_b/a-brl"/>
</dbReference>
<protein>
    <submittedName>
        <fullName evidence="3">Polysaccharide deacetylase familiy protein</fullName>
    </submittedName>
</protein>
<reference evidence="3 4" key="2">
    <citation type="submission" date="2020-03" db="EMBL/GenBank/DDBJ databases">
        <authorList>
            <person name="Ichikawa N."/>
            <person name="Kimura A."/>
            <person name="Kitahashi Y."/>
            <person name="Uohara A."/>
        </authorList>
    </citation>
    <scope>NUCLEOTIDE SEQUENCE [LARGE SCALE GENOMIC DNA]</scope>
    <source>
        <strain evidence="3 4">NBRC 105367</strain>
    </source>
</reference>
<organism evidence="3 4">
    <name type="scientific">Phytohabitans suffuscus</name>
    <dbReference type="NCBI Taxonomy" id="624315"/>
    <lineage>
        <taxon>Bacteria</taxon>
        <taxon>Bacillati</taxon>
        <taxon>Actinomycetota</taxon>
        <taxon>Actinomycetes</taxon>
        <taxon>Micromonosporales</taxon>
        <taxon>Micromonosporaceae</taxon>
    </lineage>
</organism>
<dbReference type="SUPFAM" id="SSF88713">
    <property type="entry name" value="Glycoside hydrolase/deacetylase"/>
    <property type="match status" value="1"/>
</dbReference>
<feature type="domain" description="NodB homology" evidence="2">
    <location>
        <begin position="45"/>
        <end position="231"/>
    </location>
</feature>
<dbReference type="KEGG" id="psuu:Psuf_093100"/>
<dbReference type="PANTHER" id="PTHR10587">
    <property type="entry name" value="GLYCOSYL TRANSFERASE-RELATED"/>
    <property type="match status" value="1"/>
</dbReference>
<dbReference type="RefSeq" id="WP_173165685.1">
    <property type="nucleotide sequence ID" value="NZ_AP022871.1"/>
</dbReference>
<name>A0A6F8Z0T0_9ACTN</name>
<keyword evidence="1" id="KW-0732">Signal</keyword>
<dbReference type="CDD" id="cd10959">
    <property type="entry name" value="CE4_NodB_like_3"/>
    <property type="match status" value="1"/>
</dbReference>
<evidence type="ECO:0000259" key="2">
    <source>
        <dbReference type="PROSITE" id="PS51677"/>
    </source>
</evidence>
<dbReference type="PANTHER" id="PTHR10587:SF137">
    <property type="entry name" value="4-DEOXY-4-FORMAMIDO-L-ARABINOSE-PHOSPHOUNDECAPRENOL DEFORMYLASE ARND-RELATED"/>
    <property type="match status" value="1"/>
</dbReference>
<dbReference type="GO" id="GO:0005975">
    <property type="term" value="P:carbohydrate metabolic process"/>
    <property type="evidence" value="ECO:0007669"/>
    <property type="project" value="InterPro"/>
</dbReference>
<dbReference type="EMBL" id="AP022871">
    <property type="protein sequence ID" value="BCB91997.1"/>
    <property type="molecule type" value="Genomic_DNA"/>
</dbReference>
<dbReference type="PROSITE" id="PS51677">
    <property type="entry name" value="NODB"/>
    <property type="match status" value="1"/>
</dbReference>
<accession>A0A6F8Z0T0</accession>
<feature type="chain" id="PRO_5039079453" evidence="1">
    <location>
        <begin position="21"/>
        <end position="235"/>
    </location>
</feature>
<dbReference type="Pfam" id="PF01522">
    <property type="entry name" value="Polysacc_deac_1"/>
    <property type="match status" value="1"/>
</dbReference>
<gene>
    <name evidence="3" type="ORF">Psuf_093100</name>
</gene>
<dbReference type="GO" id="GO:0016810">
    <property type="term" value="F:hydrolase activity, acting on carbon-nitrogen (but not peptide) bonds"/>
    <property type="evidence" value="ECO:0007669"/>
    <property type="project" value="InterPro"/>
</dbReference>
<dbReference type="InterPro" id="IPR050248">
    <property type="entry name" value="Polysacc_deacetylase_ArnD"/>
</dbReference>
<sequence>MSRVTTGAAAVLTAALATHAGPAATTVAALRRRLLPALSGADRPGHVALTFDDGPDHASTPHFLRALAGAGVRATFFVLGSMLDRDRGLGRQIVADGHELAVHGWEHRNLLWRSPLATRDDIARTRDLVADTAGAPPRWYRPPYGVLTGGAVLTCRRLALRPRLWTAWGREWRPTATPTTILRTVTRDLDRGGTVLLHDSAQAAAPGSWRPTLAVLPHLIDWVRDRDMTLGLLHE</sequence>
<evidence type="ECO:0000313" key="3">
    <source>
        <dbReference type="EMBL" id="BCB91997.1"/>
    </source>
</evidence>
<keyword evidence="4" id="KW-1185">Reference proteome</keyword>
<evidence type="ECO:0000313" key="4">
    <source>
        <dbReference type="Proteomes" id="UP000503011"/>
    </source>
</evidence>
<reference evidence="3 4" key="1">
    <citation type="submission" date="2020-03" db="EMBL/GenBank/DDBJ databases">
        <title>Whole genome shotgun sequence of Phytohabitans suffuscus NBRC 105367.</title>
        <authorList>
            <person name="Komaki H."/>
            <person name="Tamura T."/>
        </authorList>
    </citation>
    <scope>NUCLEOTIDE SEQUENCE [LARGE SCALE GENOMIC DNA]</scope>
    <source>
        <strain evidence="3 4">NBRC 105367</strain>
    </source>
</reference>
<evidence type="ECO:0000256" key="1">
    <source>
        <dbReference type="SAM" id="SignalP"/>
    </source>
</evidence>